<dbReference type="Proteomes" id="UP000011131">
    <property type="component" value="Chromosome"/>
</dbReference>
<evidence type="ECO:0000256" key="1">
    <source>
        <dbReference type="SAM" id="MobiDB-lite"/>
    </source>
</evidence>
<dbReference type="OrthoDB" id="190887at2"/>
<feature type="compositionally biased region" description="Low complexity" evidence="1">
    <location>
        <begin position="36"/>
        <end position="45"/>
    </location>
</feature>
<dbReference type="EMBL" id="CP004025">
    <property type="protein sequence ID" value="AGC48027.1"/>
    <property type="molecule type" value="Genomic_DNA"/>
</dbReference>
<accession>L7UKG8</accession>
<dbReference type="AlphaFoldDB" id="L7UKG8"/>
<keyword evidence="3" id="KW-1185">Reference proteome</keyword>
<evidence type="ECO:0000313" key="2">
    <source>
        <dbReference type="EMBL" id="AGC48027.1"/>
    </source>
</evidence>
<dbReference type="PATRIC" id="fig|1278073.3.peg.6857"/>
<dbReference type="KEGG" id="msd:MYSTI_06754"/>
<reference evidence="2 3" key="1">
    <citation type="journal article" date="2013" name="Genome Announc.">
        <title>Complete genome sequence of Myxococcus stipitatus strain DSM 14675, a fruiting myxobacterium.</title>
        <authorList>
            <person name="Huntley S."/>
            <person name="Kneip S."/>
            <person name="Treuner-Lange A."/>
            <person name="Sogaard-Andersen L."/>
        </authorList>
    </citation>
    <scope>NUCLEOTIDE SEQUENCE [LARGE SCALE GENOMIC DNA]</scope>
    <source>
        <strain evidence="3">DSM 14675 / JCM 12634 / Mx s8</strain>
    </source>
</reference>
<name>L7UKG8_MYXSD</name>
<dbReference type="STRING" id="1278073.MYSTI_06754"/>
<protein>
    <recommendedName>
        <fullName evidence="4">Porin</fullName>
    </recommendedName>
</protein>
<evidence type="ECO:0008006" key="4">
    <source>
        <dbReference type="Google" id="ProtNLM"/>
    </source>
</evidence>
<gene>
    <name evidence="2" type="ordered locus">MYSTI_06754</name>
</gene>
<organism evidence="2 3">
    <name type="scientific">Myxococcus stipitatus (strain DSM 14675 / JCM 12634 / Mx s8)</name>
    <dbReference type="NCBI Taxonomy" id="1278073"/>
    <lineage>
        <taxon>Bacteria</taxon>
        <taxon>Pseudomonadati</taxon>
        <taxon>Myxococcota</taxon>
        <taxon>Myxococcia</taxon>
        <taxon>Myxococcales</taxon>
        <taxon>Cystobacterineae</taxon>
        <taxon>Myxococcaceae</taxon>
        <taxon>Myxococcus</taxon>
    </lineage>
</organism>
<evidence type="ECO:0000313" key="3">
    <source>
        <dbReference type="Proteomes" id="UP000011131"/>
    </source>
</evidence>
<feature type="region of interest" description="Disordered" evidence="1">
    <location>
        <begin position="26"/>
        <end position="51"/>
    </location>
</feature>
<dbReference type="RefSeq" id="WP_015352281.1">
    <property type="nucleotide sequence ID" value="NC_020126.1"/>
</dbReference>
<dbReference type="eggNOG" id="COG2911">
    <property type="taxonomic scope" value="Bacteria"/>
</dbReference>
<dbReference type="HOGENOM" id="CLU_674098_0_0_7"/>
<sequence>MTLEPLSPTLRRGVIALLSALSTGAWEAQAHPSEPDAPTATTDATRTADETRRLPFMERSIAASTNFRVTSQRMETPTWFFPSALPVQGEERPASTSTETLAIANPADVSVDFNGQTDLGALRLHFNAGFAQPHASVGIHASYAYAQLGGLVAGFADSTFADADAYPGTLDFAGPNALVFQKHAVLRYGHLLNHDEDVRMFLQVALEEPGANLPTGAQTARDPVPDGIVSWRAESDWGHLQLAGVIRAVSSRDPEQATRDTALGLGGNLTGACHLGLEHTLQLGITGGQGIAAYVNELGDSQYDAAPEVDGSLDALPVLGGYAAFTYVWTEMLSSTATYGWLQVWDREHEASLGDTGFRRSQYASLNLVADIVEGTQAGIEGLWGYSRAINNESSHALRVQLAFQYRY</sequence>
<proteinExistence type="predicted"/>